<proteinExistence type="predicted"/>
<dbReference type="RefSeq" id="WP_153480915.1">
    <property type="nucleotide sequence ID" value="NZ_VWNA01000001.1"/>
</dbReference>
<protein>
    <submittedName>
        <fullName evidence="2">Protein tyrosine phosphatase</fullName>
    </submittedName>
</protein>
<reference evidence="2 3" key="1">
    <citation type="submission" date="2019-09" db="EMBL/GenBank/DDBJ databases">
        <title>Segnochrobactrum spirostomi gen. nov., sp. nov., isolated from the ciliate Spirostomum cf. yagiui and description of a novel family, Segnochrobactraceae fam. nov. within the order Rhizobiales of the class Alphaproteobacteria.</title>
        <authorList>
            <person name="Akter S."/>
            <person name="Shazib S.U.A."/>
            <person name="Shin M.K."/>
        </authorList>
    </citation>
    <scope>NUCLEOTIDE SEQUENCE [LARGE SCALE GENOMIC DNA]</scope>
    <source>
        <strain evidence="2 3">Sp-1</strain>
    </source>
</reference>
<keyword evidence="3" id="KW-1185">Reference proteome</keyword>
<dbReference type="InterPro" id="IPR029021">
    <property type="entry name" value="Prot-tyrosine_phosphatase-like"/>
</dbReference>
<feature type="domain" description="DSP-PTPase phosphatase fused to NAD+ Kinase" evidence="1">
    <location>
        <begin position="54"/>
        <end position="175"/>
    </location>
</feature>
<dbReference type="InterPro" id="IPR055214">
    <property type="entry name" value="PTP-NADK"/>
</dbReference>
<dbReference type="Gene3D" id="3.90.190.10">
    <property type="entry name" value="Protein tyrosine phosphatase superfamily"/>
    <property type="match status" value="1"/>
</dbReference>
<gene>
    <name evidence="2" type="ORF">F0357_10640</name>
</gene>
<dbReference type="Pfam" id="PF22741">
    <property type="entry name" value="PTP-NADK"/>
    <property type="match status" value="1"/>
</dbReference>
<dbReference type="SUPFAM" id="SSF52799">
    <property type="entry name" value="(Phosphotyrosine protein) phosphatases II"/>
    <property type="match status" value="1"/>
</dbReference>
<evidence type="ECO:0000313" key="3">
    <source>
        <dbReference type="Proteomes" id="UP000332515"/>
    </source>
</evidence>
<accession>A0A6A7Y1Y0</accession>
<organism evidence="2 3">
    <name type="scientific">Segnochrobactrum spirostomi</name>
    <dbReference type="NCBI Taxonomy" id="2608987"/>
    <lineage>
        <taxon>Bacteria</taxon>
        <taxon>Pseudomonadati</taxon>
        <taxon>Pseudomonadota</taxon>
        <taxon>Alphaproteobacteria</taxon>
        <taxon>Hyphomicrobiales</taxon>
        <taxon>Segnochrobactraceae</taxon>
        <taxon>Segnochrobactrum</taxon>
    </lineage>
</organism>
<name>A0A6A7Y1Y0_9HYPH</name>
<sequence length="240" mass="27114">MKFFRTAEGRERHRDRLRHRSARPIDGLPRRLAAWWHLYVTDVGLARLFYRNRHQVDARLWRSSQPSPADIAWAARQGIRTVVWLRGDRELGGFALEREACERHGLTLVTLPLWSRSPPTAEMVRAAARLFETIEYPALVHCKSGSDRAGLASALYLILAAGRPVEEALGQLSLRYGHVPSSKTGVLDAFLEAYRDDGAAKGQSLIEWVEGGGYDPAALKGSYRSTLWSDLLVDRILRRE</sequence>
<dbReference type="EMBL" id="VWNA01000001">
    <property type="protein sequence ID" value="MQT13090.1"/>
    <property type="molecule type" value="Genomic_DNA"/>
</dbReference>
<comment type="caution">
    <text evidence="2">The sequence shown here is derived from an EMBL/GenBank/DDBJ whole genome shotgun (WGS) entry which is preliminary data.</text>
</comment>
<evidence type="ECO:0000259" key="1">
    <source>
        <dbReference type="Pfam" id="PF22741"/>
    </source>
</evidence>
<dbReference type="Proteomes" id="UP000332515">
    <property type="component" value="Unassembled WGS sequence"/>
</dbReference>
<dbReference type="AlphaFoldDB" id="A0A6A7Y1Y0"/>
<evidence type="ECO:0000313" key="2">
    <source>
        <dbReference type="EMBL" id="MQT13090.1"/>
    </source>
</evidence>